<feature type="compositionally biased region" description="Polar residues" evidence="1">
    <location>
        <begin position="1"/>
        <end position="19"/>
    </location>
</feature>
<name>A0AA40CMM5_9PEZI</name>
<evidence type="ECO:0000313" key="2">
    <source>
        <dbReference type="EMBL" id="KAK0642589.1"/>
    </source>
</evidence>
<dbReference type="EMBL" id="JAUJDW010000071">
    <property type="protein sequence ID" value="KAK0642589.1"/>
    <property type="molecule type" value="Genomic_DNA"/>
</dbReference>
<accession>A0AA40CMM5</accession>
<gene>
    <name evidence="2" type="ORF">DIS24_g8877</name>
</gene>
<dbReference type="AlphaFoldDB" id="A0AA40CMM5"/>
<proteinExistence type="predicted"/>
<comment type="caution">
    <text evidence="2">The sequence shown here is derived from an EMBL/GenBank/DDBJ whole genome shotgun (WGS) entry which is preliminary data.</text>
</comment>
<sequence length="172" mass="18732">MDSSEVTNTGFIDQLEQQQELNPASSEEASSLNNEFQQFLVDPASAMPLFPDPFGQDFTNAENLVQLPTQGQVELDNFGVDSMADDFSWANQSNFTTWDIVSQKAEVQPGVNVPWSSAPFRIGQSDRHPPHQDTPWMSLAGEITPPFLDMQSSTTHLVGIGPGTGYTPANAG</sequence>
<dbReference type="Proteomes" id="UP001175001">
    <property type="component" value="Unassembled WGS sequence"/>
</dbReference>
<evidence type="ECO:0000313" key="3">
    <source>
        <dbReference type="Proteomes" id="UP001175001"/>
    </source>
</evidence>
<reference evidence="2" key="1">
    <citation type="submission" date="2023-06" db="EMBL/GenBank/DDBJ databases">
        <title>Multi-omics analyses reveal the molecular pathogenesis toolkit of Lasiodiplodia hormozganensis, a cross-kingdom pathogen.</title>
        <authorList>
            <person name="Felix C."/>
            <person name="Meneses R."/>
            <person name="Goncalves M.F.M."/>
            <person name="Tilleman L."/>
            <person name="Duarte A.S."/>
            <person name="Jorrin-Novo J.V."/>
            <person name="Van De Peer Y."/>
            <person name="Deforce D."/>
            <person name="Van Nieuwerburgh F."/>
            <person name="Esteves A.C."/>
            <person name="Alves A."/>
        </authorList>
    </citation>
    <scope>NUCLEOTIDE SEQUENCE</scope>
    <source>
        <strain evidence="2">CBS 339.90</strain>
    </source>
</reference>
<evidence type="ECO:0000256" key="1">
    <source>
        <dbReference type="SAM" id="MobiDB-lite"/>
    </source>
</evidence>
<organism evidence="2 3">
    <name type="scientific">Lasiodiplodia hormozganensis</name>
    <dbReference type="NCBI Taxonomy" id="869390"/>
    <lineage>
        <taxon>Eukaryota</taxon>
        <taxon>Fungi</taxon>
        <taxon>Dikarya</taxon>
        <taxon>Ascomycota</taxon>
        <taxon>Pezizomycotina</taxon>
        <taxon>Dothideomycetes</taxon>
        <taxon>Dothideomycetes incertae sedis</taxon>
        <taxon>Botryosphaeriales</taxon>
        <taxon>Botryosphaeriaceae</taxon>
        <taxon>Lasiodiplodia</taxon>
    </lineage>
</organism>
<feature type="region of interest" description="Disordered" evidence="1">
    <location>
        <begin position="1"/>
        <end position="36"/>
    </location>
</feature>
<protein>
    <submittedName>
        <fullName evidence="2">Uncharacterized protein</fullName>
    </submittedName>
</protein>
<keyword evidence="3" id="KW-1185">Reference proteome</keyword>
<feature type="compositionally biased region" description="Low complexity" evidence="1">
    <location>
        <begin position="20"/>
        <end position="35"/>
    </location>
</feature>